<reference evidence="5 6" key="1">
    <citation type="journal article" date="2010" name="Nature">
        <title>Genome sequence of the palaeopolyploid soybean.</title>
        <authorList>
            <person name="Schmutz J."/>
            <person name="Cannon S.B."/>
            <person name="Schlueter J."/>
            <person name="Ma J."/>
            <person name="Mitros T."/>
            <person name="Nelson W."/>
            <person name="Hyten D.L."/>
            <person name="Song Q."/>
            <person name="Thelen J.J."/>
            <person name="Cheng J."/>
            <person name="Xu D."/>
            <person name="Hellsten U."/>
            <person name="May G.D."/>
            <person name="Yu Y."/>
            <person name="Sakurai T."/>
            <person name="Umezawa T."/>
            <person name="Bhattacharyya M.K."/>
            <person name="Sandhu D."/>
            <person name="Valliyodan B."/>
            <person name="Lindquist E."/>
            <person name="Peto M."/>
            <person name="Grant D."/>
            <person name="Shu S."/>
            <person name="Goodstein D."/>
            <person name="Barry K."/>
            <person name="Futrell-Griggs M."/>
            <person name="Abernathy B."/>
            <person name="Du J."/>
            <person name="Tian Z."/>
            <person name="Zhu L."/>
            <person name="Gill N."/>
            <person name="Joshi T."/>
            <person name="Libault M."/>
            <person name="Sethuraman A."/>
            <person name="Zhang X.-C."/>
            <person name="Shinozaki K."/>
            <person name="Nguyen H.T."/>
            <person name="Wing R.A."/>
            <person name="Cregan P."/>
            <person name="Specht J."/>
            <person name="Grimwood J."/>
            <person name="Rokhsar D."/>
            <person name="Stacey G."/>
            <person name="Shoemaker R.C."/>
            <person name="Jackson S.A."/>
        </authorList>
    </citation>
    <scope>NUCLEOTIDE SEQUENCE [LARGE SCALE GENOMIC DNA]</scope>
    <source>
        <strain evidence="6">cv. Williams 82</strain>
        <tissue evidence="5">Callus</tissue>
    </source>
</reference>
<keyword evidence="1" id="KW-0677">Repeat</keyword>
<dbReference type="GO" id="GO:0003723">
    <property type="term" value="F:RNA binding"/>
    <property type="evidence" value="ECO:0007669"/>
    <property type="project" value="UniProtKB-UniRule"/>
</dbReference>
<dbReference type="InParanoid" id="A0A0R0FSL3"/>
<dbReference type="Pfam" id="PF00076">
    <property type="entry name" value="RRM_1"/>
    <property type="match status" value="1"/>
</dbReference>
<dbReference type="STRING" id="3847.A0A0R0FSL3"/>
<organism evidence="5">
    <name type="scientific">Glycine max</name>
    <name type="common">Soybean</name>
    <name type="synonym">Glycine hispida</name>
    <dbReference type="NCBI Taxonomy" id="3847"/>
    <lineage>
        <taxon>Eukaryota</taxon>
        <taxon>Viridiplantae</taxon>
        <taxon>Streptophyta</taxon>
        <taxon>Embryophyta</taxon>
        <taxon>Tracheophyta</taxon>
        <taxon>Spermatophyta</taxon>
        <taxon>Magnoliopsida</taxon>
        <taxon>eudicotyledons</taxon>
        <taxon>Gunneridae</taxon>
        <taxon>Pentapetalae</taxon>
        <taxon>rosids</taxon>
        <taxon>fabids</taxon>
        <taxon>Fabales</taxon>
        <taxon>Fabaceae</taxon>
        <taxon>Papilionoideae</taxon>
        <taxon>50 kb inversion clade</taxon>
        <taxon>NPAAA clade</taxon>
        <taxon>indigoferoid/millettioid clade</taxon>
        <taxon>Phaseoleae</taxon>
        <taxon>Glycine</taxon>
        <taxon>Glycine subgen. Soja</taxon>
    </lineage>
</organism>
<proteinExistence type="predicted"/>
<reference evidence="5" key="3">
    <citation type="submission" date="2018-07" db="EMBL/GenBank/DDBJ databases">
        <title>WGS assembly of Glycine max.</title>
        <authorList>
            <person name="Schmutz J."/>
            <person name="Cannon S."/>
            <person name="Schlueter J."/>
            <person name="Ma J."/>
            <person name="Mitros T."/>
            <person name="Nelson W."/>
            <person name="Hyten D."/>
            <person name="Song Q."/>
            <person name="Thelen J."/>
            <person name="Cheng J."/>
            <person name="Xu D."/>
            <person name="Hellsten U."/>
            <person name="May G."/>
            <person name="Yu Y."/>
            <person name="Sakurai T."/>
            <person name="Umezawa T."/>
            <person name="Bhattacharyya M."/>
            <person name="Sandhu D."/>
            <person name="Valliyodan B."/>
            <person name="Lindquist E."/>
            <person name="Peto M."/>
            <person name="Grant D."/>
            <person name="Shu S."/>
            <person name="Goodstein D."/>
            <person name="Barry K."/>
            <person name="Futrell-Griggs M."/>
            <person name="Abernathy B."/>
            <person name="Du J."/>
            <person name="Tian Z."/>
            <person name="Zhu L."/>
            <person name="Gill N."/>
            <person name="Joshi T."/>
            <person name="Libault M."/>
            <person name="Sethuraman A."/>
            <person name="Zhang X."/>
            <person name="Shinozaki K."/>
            <person name="Nguyen H."/>
            <person name="Wing R."/>
            <person name="Cregan P."/>
            <person name="Specht J."/>
            <person name="Grimwood J."/>
            <person name="Rokhsar D."/>
            <person name="Stacey G."/>
            <person name="Shoemaker R."/>
            <person name="Jackson S."/>
        </authorList>
    </citation>
    <scope>NUCLEOTIDE SEQUENCE</scope>
    <source>
        <tissue evidence="5">Callus</tissue>
    </source>
</reference>
<dbReference type="EnsemblPlants" id="KRH05541">
    <property type="protein sequence ID" value="KRH05541"/>
    <property type="gene ID" value="GLYMA_17G232500"/>
</dbReference>
<keyword evidence="7" id="KW-1185">Reference proteome</keyword>
<dbReference type="Gramene" id="KRH05541">
    <property type="protein sequence ID" value="KRH05541"/>
    <property type="gene ID" value="GLYMA_17G232500"/>
</dbReference>
<evidence type="ECO:0000256" key="3">
    <source>
        <dbReference type="PROSITE-ProRule" id="PRU00176"/>
    </source>
</evidence>
<evidence type="ECO:0000256" key="1">
    <source>
        <dbReference type="ARBA" id="ARBA00022737"/>
    </source>
</evidence>
<sequence length="324" mass="36904">MAALGVSTFFTSLQWICVDKVLHAVSRDDKTLKDINVEPKISCTTKAHEDTRDVSIVSCVDKAMKDTHVIHDKALEDEILKDIHGEPEISFVNEKTLEDIHVVSTISCVDKIEMMEEMPKNEVQQESQIMNKRKIINEMVWRKKIFVGGLPSGISEEEFKNYFERFGTITDVVVIQDSVTHRPRGFGFITFDSEKLVENVMLNSFHDLNGKIVEVKRVVPKLENNNNGAFDQLKSNYGKGTSLKSFPYYYGTNSSIPIPDCGPSPWYQNNGLYFHAPNSYDWYPIDASFPWHMPMVPMTQPCPHPFGYCFPSYPYVGGNDGVKR</sequence>
<dbReference type="AlphaFoldDB" id="A0A0R0FSL3"/>
<keyword evidence="2 3" id="KW-0694">RNA-binding</keyword>
<dbReference type="SMART" id="SM00360">
    <property type="entry name" value="RRM"/>
    <property type="match status" value="1"/>
</dbReference>
<dbReference type="PANTHER" id="PTHR48032:SF12">
    <property type="entry name" value="RRM DOMAIN-CONTAINING PROTEIN"/>
    <property type="match status" value="1"/>
</dbReference>
<reference evidence="6" key="2">
    <citation type="submission" date="2018-02" db="UniProtKB">
        <authorList>
            <consortium name="EnsemblPlants"/>
        </authorList>
    </citation>
    <scope>IDENTIFICATION</scope>
    <source>
        <strain evidence="6">Williams 82</strain>
    </source>
</reference>
<evidence type="ECO:0000259" key="4">
    <source>
        <dbReference type="PROSITE" id="PS50102"/>
    </source>
</evidence>
<dbReference type="EMBL" id="CM000850">
    <property type="protein sequence ID" value="KRH05541.1"/>
    <property type="molecule type" value="Genomic_DNA"/>
</dbReference>
<dbReference type="SMR" id="A0A0R0FSL3"/>
<dbReference type="PROSITE" id="PS50102">
    <property type="entry name" value="RRM"/>
    <property type="match status" value="1"/>
</dbReference>
<dbReference type="SUPFAM" id="SSF54928">
    <property type="entry name" value="RNA-binding domain, RBD"/>
    <property type="match status" value="1"/>
</dbReference>
<dbReference type="PANTHER" id="PTHR48032">
    <property type="entry name" value="RNA-BINDING PROTEIN MUSASHI HOMOLOG RBP6"/>
    <property type="match status" value="1"/>
</dbReference>
<evidence type="ECO:0000313" key="6">
    <source>
        <dbReference type="EnsemblPlants" id="KRH05541"/>
    </source>
</evidence>
<feature type="domain" description="RRM" evidence="4">
    <location>
        <begin position="143"/>
        <end position="220"/>
    </location>
</feature>
<gene>
    <name evidence="5" type="ORF">GLYMA_17G232500</name>
</gene>
<dbReference type="PaxDb" id="3847-GLYMA17G35080.2"/>
<dbReference type="InterPro" id="IPR000504">
    <property type="entry name" value="RRM_dom"/>
</dbReference>
<dbReference type="Proteomes" id="UP000008827">
    <property type="component" value="Chromosome 17"/>
</dbReference>
<dbReference type="InterPro" id="IPR035979">
    <property type="entry name" value="RBD_domain_sf"/>
</dbReference>
<evidence type="ECO:0000313" key="5">
    <source>
        <dbReference type="EMBL" id="KRH05541.1"/>
    </source>
</evidence>
<name>A0A0R0FSL3_SOYBN</name>
<dbReference type="InterPro" id="IPR012677">
    <property type="entry name" value="Nucleotide-bd_a/b_plait_sf"/>
</dbReference>
<evidence type="ECO:0000313" key="7">
    <source>
        <dbReference type="Proteomes" id="UP000008827"/>
    </source>
</evidence>
<protein>
    <recommendedName>
        <fullName evidence="4">RRM domain-containing protein</fullName>
    </recommendedName>
</protein>
<evidence type="ECO:0000256" key="2">
    <source>
        <dbReference type="ARBA" id="ARBA00022884"/>
    </source>
</evidence>
<accession>A0A0R0FSL3</accession>
<dbReference type="Gene3D" id="3.30.70.330">
    <property type="match status" value="1"/>
</dbReference>